<reference evidence="2 3" key="1">
    <citation type="submission" date="2016-11" db="EMBL/GenBank/DDBJ databases">
        <authorList>
            <person name="Jaros S."/>
            <person name="Januszkiewicz K."/>
            <person name="Wedrychowicz H."/>
        </authorList>
    </citation>
    <scope>NUCLEOTIDE SEQUENCE [LARGE SCALE GENOMIC DNA]</scope>
    <source>
        <strain evidence="2 3">CGMCC 1.7049</strain>
    </source>
</reference>
<keyword evidence="1" id="KW-0812">Transmembrane</keyword>
<organism evidence="2 3">
    <name type="scientific">Hydrocarboniphaga daqingensis</name>
    <dbReference type="NCBI Taxonomy" id="490188"/>
    <lineage>
        <taxon>Bacteria</taxon>
        <taxon>Pseudomonadati</taxon>
        <taxon>Pseudomonadota</taxon>
        <taxon>Gammaproteobacteria</taxon>
        <taxon>Nevskiales</taxon>
        <taxon>Nevskiaceae</taxon>
        <taxon>Hydrocarboniphaga</taxon>
    </lineage>
</organism>
<dbReference type="AlphaFoldDB" id="A0A1M5KJA5"/>
<dbReference type="EMBL" id="FQWZ01000001">
    <property type="protein sequence ID" value="SHG52720.1"/>
    <property type="molecule type" value="Genomic_DNA"/>
</dbReference>
<dbReference type="Pfam" id="PF16137">
    <property type="entry name" value="DUF4845"/>
    <property type="match status" value="1"/>
</dbReference>
<keyword evidence="1" id="KW-0472">Membrane</keyword>
<gene>
    <name evidence="2" type="ORF">SAMN04488068_0592</name>
</gene>
<dbReference type="OrthoDB" id="6078083at2"/>
<evidence type="ECO:0000256" key="1">
    <source>
        <dbReference type="SAM" id="Phobius"/>
    </source>
</evidence>
<keyword evidence="1" id="KW-1133">Transmembrane helix</keyword>
<dbReference type="RefSeq" id="WP_072893658.1">
    <property type="nucleotide sequence ID" value="NZ_FQWZ01000001.1"/>
</dbReference>
<feature type="transmembrane region" description="Helical" evidence="1">
    <location>
        <begin position="12"/>
        <end position="38"/>
    </location>
</feature>
<dbReference type="InterPro" id="IPR032314">
    <property type="entry name" value="DUF4845"/>
</dbReference>
<evidence type="ECO:0008006" key="4">
    <source>
        <dbReference type="Google" id="ProtNLM"/>
    </source>
</evidence>
<protein>
    <recommendedName>
        <fullName evidence="4">DUF4845 domain-containing protein</fullName>
    </recommendedName>
</protein>
<dbReference type="STRING" id="490188.SAMN04488068_0592"/>
<dbReference type="Proteomes" id="UP000199758">
    <property type="component" value="Unassembled WGS sequence"/>
</dbReference>
<name>A0A1M5KJA5_9GAMM</name>
<proteinExistence type="predicted"/>
<sequence length="128" mass="14524">MRPFPKHQSGLTFISLLLLLLVIGFFATVTIKCLPLYLNQMKVSRSLHAIAEDAELSSSDAVTIREHLHRRWLIDSVDGLRPEDVKVRRSAAARSLVYAYEARTSLFYNIDVVIRFSGDVPIRLPSIE</sequence>
<evidence type="ECO:0000313" key="2">
    <source>
        <dbReference type="EMBL" id="SHG52720.1"/>
    </source>
</evidence>
<evidence type="ECO:0000313" key="3">
    <source>
        <dbReference type="Proteomes" id="UP000199758"/>
    </source>
</evidence>
<accession>A0A1M5KJA5</accession>
<keyword evidence="3" id="KW-1185">Reference proteome</keyword>